<name>F2B1B3_RHOBT</name>
<feature type="region of interest" description="Disordered" evidence="1">
    <location>
        <begin position="17"/>
        <end position="36"/>
    </location>
</feature>
<dbReference type="PATRIC" id="fig|991778.3.peg.6112"/>
<evidence type="ECO:0000256" key="1">
    <source>
        <dbReference type="SAM" id="MobiDB-lite"/>
    </source>
</evidence>
<dbReference type="EMBL" id="AFAR01000297">
    <property type="protein sequence ID" value="EGF24296.1"/>
    <property type="molecule type" value="Genomic_DNA"/>
</dbReference>
<gene>
    <name evidence="2" type="ORF">RBWH47_01604</name>
</gene>
<protein>
    <submittedName>
        <fullName evidence="2">Uncharacterized protein</fullName>
    </submittedName>
</protein>
<dbReference type="AlphaFoldDB" id="F2B1B3"/>
<accession>F2B1B3</accession>
<sequence>MTAVFCKKLRRGVWGKGRDPGEVMGTSGTRRRSGTIDSETSFAGKTLVVLHEAIILV</sequence>
<proteinExistence type="predicted"/>
<organism evidence="2 3">
    <name type="scientific">Rhodopirellula baltica WH47</name>
    <dbReference type="NCBI Taxonomy" id="991778"/>
    <lineage>
        <taxon>Bacteria</taxon>
        <taxon>Pseudomonadati</taxon>
        <taxon>Planctomycetota</taxon>
        <taxon>Planctomycetia</taxon>
        <taxon>Pirellulales</taxon>
        <taxon>Pirellulaceae</taxon>
        <taxon>Rhodopirellula</taxon>
    </lineage>
</organism>
<evidence type="ECO:0000313" key="3">
    <source>
        <dbReference type="Proteomes" id="UP000006222"/>
    </source>
</evidence>
<reference evidence="2 3" key="1">
    <citation type="journal article" date="2013" name="Mar. Genomics">
        <title>Expression of sulfatases in Rhodopirellula baltica and the diversity of sulfatases in the genus Rhodopirellula.</title>
        <authorList>
            <person name="Wegner C.E."/>
            <person name="Richter-Heitmann T."/>
            <person name="Klindworth A."/>
            <person name="Klockow C."/>
            <person name="Richter M."/>
            <person name="Achstetter T."/>
            <person name="Glockner F.O."/>
            <person name="Harder J."/>
        </authorList>
    </citation>
    <scope>NUCLEOTIDE SEQUENCE [LARGE SCALE GENOMIC DNA]</scope>
    <source>
        <strain evidence="2 3">WH47</strain>
    </source>
</reference>
<dbReference type="Proteomes" id="UP000006222">
    <property type="component" value="Unassembled WGS sequence"/>
</dbReference>
<comment type="caution">
    <text evidence="2">The sequence shown here is derived from an EMBL/GenBank/DDBJ whole genome shotgun (WGS) entry which is preliminary data.</text>
</comment>
<evidence type="ECO:0000313" key="2">
    <source>
        <dbReference type="EMBL" id="EGF24296.1"/>
    </source>
</evidence>